<evidence type="ECO:0000313" key="3">
    <source>
        <dbReference type="Proteomes" id="UP001432322"/>
    </source>
</evidence>
<feature type="non-terminal residue" evidence="2">
    <location>
        <position position="1"/>
    </location>
</feature>
<dbReference type="Proteomes" id="UP001432322">
    <property type="component" value="Unassembled WGS sequence"/>
</dbReference>
<accession>A0AAV5W263</accession>
<sequence>QQLQLPLQFPTSMEHQQMDLHWEVLLLHFLLLHFHLLLPILPNRLFSILLRQLLQNKWNRPRIAQNPHMSNRLFPFLHHFLHPSTHRHPFSLLFID</sequence>
<keyword evidence="1" id="KW-0472">Membrane</keyword>
<name>A0AAV5W263_9BILA</name>
<keyword evidence="3" id="KW-1185">Reference proteome</keyword>
<organism evidence="2 3">
    <name type="scientific">Pristionchus fissidentatus</name>
    <dbReference type="NCBI Taxonomy" id="1538716"/>
    <lineage>
        <taxon>Eukaryota</taxon>
        <taxon>Metazoa</taxon>
        <taxon>Ecdysozoa</taxon>
        <taxon>Nematoda</taxon>
        <taxon>Chromadorea</taxon>
        <taxon>Rhabditida</taxon>
        <taxon>Rhabditina</taxon>
        <taxon>Diplogasteromorpha</taxon>
        <taxon>Diplogasteroidea</taxon>
        <taxon>Neodiplogasteridae</taxon>
        <taxon>Pristionchus</taxon>
    </lineage>
</organism>
<reference evidence="2" key="1">
    <citation type="submission" date="2023-10" db="EMBL/GenBank/DDBJ databases">
        <title>Genome assembly of Pristionchus species.</title>
        <authorList>
            <person name="Yoshida K."/>
            <person name="Sommer R.J."/>
        </authorList>
    </citation>
    <scope>NUCLEOTIDE SEQUENCE</scope>
    <source>
        <strain evidence="2">RS5133</strain>
    </source>
</reference>
<protein>
    <submittedName>
        <fullName evidence="2">Uncharacterized protein</fullName>
    </submittedName>
</protein>
<keyword evidence="1" id="KW-1133">Transmembrane helix</keyword>
<keyword evidence="1" id="KW-0812">Transmembrane</keyword>
<comment type="caution">
    <text evidence="2">The sequence shown here is derived from an EMBL/GenBank/DDBJ whole genome shotgun (WGS) entry which is preliminary data.</text>
</comment>
<evidence type="ECO:0000256" key="1">
    <source>
        <dbReference type="SAM" id="Phobius"/>
    </source>
</evidence>
<proteinExistence type="predicted"/>
<feature type="transmembrane region" description="Helical" evidence="1">
    <location>
        <begin position="20"/>
        <end position="41"/>
    </location>
</feature>
<evidence type="ECO:0000313" key="2">
    <source>
        <dbReference type="EMBL" id="GMT24009.1"/>
    </source>
</evidence>
<gene>
    <name evidence="2" type="ORF">PFISCL1PPCAC_15306</name>
</gene>
<dbReference type="EMBL" id="BTSY01000004">
    <property type="protein sequence ID" value="GMT24009.1"/>
    <property type="molecule type" value="Genomic_DNA"/>
</dbReference>
<dbReference type="AlphaFoldDB" id="A0AAV5W263"/>